<evidence type="ECO:0000256" key="1">
    <source>
        <dbReference type="ARBA" id="ARBA00004123"/>
    </source>
</evidence>
<comment type="caution">
    <text evidence="12">The sequence shown here is derived from an EMBL/GenBank/DDBJ whole genome shotgun (WGS) entry which is preliminary data.</text>
</comment>
<accession>A0A9P7ZB33</accession>
<sequence length="1433" mass="160991">MPPLSHPQAQFVPISPELDLATLVESASNFDYVTRLPRGMLQEHSAQSLEQLILLHVVIGGKPLVIEGWEDHMDPNIFSPHWLQQTMDKTEQRVRDIPSSQDIPMTMGHYLRSMHQLTNQFTNTNYRNAKRQRLYLKDIDVPEEWAIALEALLPETFYYLNDCIESRTGGAGAIQVPNEFGQMGFGKGVAPAGDLMSALPEEMRAMNLMCYIGHEGTYTPAHREMCASLGHNIMVETSTNEYGAKAGSSLWFMTETKEREVVSEYFLSMLGHDIEVEKHFAQINAWKKAPFNVWVVEQKLGDLILIPPLAPHQVWNRGTRTMKAAWNRTTVDTLELALHEALPRARLVCRDEQYKNKAIIYYSLVKYYDLLLRDTIEPQMWKFGRVKQTLEDFKRLFALYQEVLVSEMFAAAQPEKDVEMLPFDSNVTCSYCRCNIFNRFLTCRSCIVEEVDTYDICMECFAMGRSCACISNFSWVEQWQWSDLTANYERWRQLLVKRDGFFDFRKSAQPLDIAKKRYGRKPIAHVCQEQLKIRPWKDINNVVHEPEVTDFEPEVDDEGRVKRKKTGAARGRHPKKVAGKTHSCHVCFHQEYIWKLAFCTTCAQAYCYGVLWRAFDLMPQEVMEDRDWSCPRCLGICSCGACRKKANQQPYKPKGTLLGHETKKVADLRSVESLVDFSKTNLTWLRGEGDDNPQESARMKKLKEKAEAAKAQEDVIDENYLDTGNQGYNGYDRNDENAMLEIDPQLLEIEGTAQPSDGDYGNEDNSGHGGSSNEKQRDRMNNLDVEFDDYIPENSHNTSKLDAPVPPMVVQEPAAGVEPVPVGAGRMMGGGYYQQESNGLDKILYDAPIGEESSEPNIAPTVLPTPAGMKLSDLIPQQQEVMSKKKRKNTDQDDRDFFTSKRQKKAVTKRKETAVKKRLAGQIAGTMVLDLDDDASEPKKQLLDRGFQKPQTYINIGEEAMPYTEDDILVAPESKPRADEDDAVRLAALAMKHMNKNGDGSVDQPAKERRSRRTRGSTDDAGQSPNVPSPKKERKPLWLARKEAEDSSEVFPSEVATRRKRRSGGTRDDSEPSVVVDISSGSKDEYAEKTSRNADGESLYGSDPFASEHSAAEENSRESPAFATKLGRPSKGRRSESVSTDSDSETHYREKEAYKFRVGNPRKSLGANETPKTGIRPCSSLPNPSEAFDLGDDAPHTAPKRRGHPPKNPSASSNFSARKPSGPTEMLSLKERLKMKGKSFKIVAGKPTRVSASSSRIVLSDSYTGARSEDIENVLQVESPRVQNGDTDLVSPDDDEYDMSANFNAQASKYNGTVHDAPKYTETGSMVIRKDVSLSPSPEPTPFVQNKKNYSGPTVIRKDGLDLASPERQRSPATMSPPAIKGPTIVRLVSPEEESSQYETSEDEEIMLPKPSHTHGRVTAVDARRGGGRPSFT</sequence>
<dbReference type="InterPro" id="IPR003347">
    <property type="entry name" value="JmjC_dom"/>
</dbReference>
<comment type="subcellular location">
    <subcellularLocation>
        <location evidence="2">Cytoplasm</location>
    </subcellularLocation>
    <subcellularLocation>
        <location evidence="1">Nucleus</location>
    </subcellularLocation>
</comment>
<dbReference type="Proteomes" id="UP000887226">
    <property type="component" value="Unassembled WGS sequence"/>
</dbReference>
<dbReference type="InterPro" id="IPR018866">
    <property type="entry name" value="Znf-4CXXC_R1"/>
</dbReference>
<gene>
    <name evidence="12" type="ORF">BJ878DRAFT_76943</name>
</gene>
<dbReference type="OrthoDB" id="298344at2759"/>
<feature type="domain" description="JmjC" evidence="11">
    <location>
        <begin position="179"/>
        <end position="345"/>
    </location>
</feature>
<evidence type="ECO:0000256" key="8">
    <source>
        <dbReference type="ARBA" id="ARBA00023163"/>
    </source>
</evidence>
<keyword evidence="8" id="KW-0804">Transcription</keyword>
<dbReference type="GO" id="GO:0005737">
    <property type="term" value="C:cytoplasm"/>
    <property type="evidence" value="ECO:0007669"/>
    <property type="project" value="UniProtKB-SubCell"/>
</dbReference>
<protein>
    <recommendedName>
        <fullName evidence="11">JmjC domain-containing protein</fullName>
    </recommendedName>
</protein>
<dbReference type="Pfam" id="PF10497">
    <property type="entry name" value="zf-4CXXC_R1"/>
    <property type="match status" value="1"/>
</dbReference>
<feature type="region of interest" description="Disordered" evidence="10">
    <location>
        <begin position="1277"/>
        <end position="1299"/>
    </location>
</feature>
<evidence type="ECO:0000256" key="9">
    <source>
        <dbReference type="ARBA" id="ARBA00023242"/>
    </source>
</evidence>
<feature type="region of interest" description="Disordered" evidence="10">
    <location>
        <begin position="1332"/>
        <end position="1433"/>
    </location>
</feature>
<reference evidence="12" key="1">
    <citation type="journal article" date="2021" name="IMA Fungus">
        <title>Genomic characterization of three marine fungi, including Emericellopsis atlantica sp. nov. with signatures of a generalist lifestyle and marine biomass degradation.</title>
        <authorList>
            <person name="Hagestad O.C."/>
            <person name="Hou L."/>
            <person name="Andersen J.H."/>
            <person name="Hansen E.H."/>
            <person name="Altermark B."/>
            <person name="Li C."/>
            <person name="Kuhnert E."/>
            <person name="Cox R.J."/>
            <person name="Crous P.W."/>
            <person name="Spatafora J.W."/>
            <person name="Lail K."/>
            <person name="Amirebrahimi M."/>
            <person name="Lipzen A."/>
            <person name="Pangilinan J."/>
            <person name="Andreopoulos W."/>
            <person name="Hayes R.D."/>
            <person name="Ng V."/>
            <person name="Grigoriev I.V."/>
            <person name="Jackson S.A."/>
            <person name="Sutton T.D.S."/>
            <person name="Dobson A.D.W."/>
            <person name="Rama T."/>
        </authorList>
    </citation>
    <scope>NUCLEOTIDE SEQUENCE</scope>
    <source>
        <strain evidence="12">TRa3180A</strain>
    </source>
</reference>
<evidence type="ECO:0000256" key="5">
    <source>
        <dbReference type="ARBA" id="ARBA00022553"/>
    </source>
</evidence>
<feature type="compositionally biased region" description="Basic and acidic residues" evidence="10">
    <location>
        <begin position="1144"/>
        <end position="1155"/>
    </location>
</feature>
<dbReference type="PROSITE" id="PS51184">
    <property type="entry name" value="JMJC"/>
    <property type="match status" value="1"/>
</dbReference>
<dbReference type="SUPFAM" id="SSF51197">
    <property type="entry name" value="Clavaminate synthase-like"/>
    <property type="match status" value="1"/>
</dbReference>
<evidence type="ECO:0000256" key="7">
    <source>
        <dbReference type="ARBA" id="ARBA00023015"/>
    </source>
</evidence>
<evidence type="ECO:0000256" key="10">
    <source>
        <dbReference type="SAM" id="MobiDB-lite"/>
    </source>
</evidence>
<proteinExistence type="predicted"/>
<dbReference type="EMBL" id="MU253754">
    <property type="protein sequence ID" value="KAG9248178.1"/>
    <property type="molecule type" value="Genomic_DNA"/>
</dbReference>
<evidence type="ECO:0000256" key="6">
    <source>
        <dbReference type="ARBA" id="ARBA00022843"/>
    </source>
</evidence>
<organism evidence="12 13">
    <name type="scientific">Calycina marina</name>
    <dbReference type="NCBI Taxonomy" id="1763456"/>
    <lineage>
        <taxon>Eukaryota</taxon>
        <taxon>Fungi</taxon>
        <taxon>Dikarya</taxon>
        <taxon>Ascomycota</taxon>
        <taxon>Pezizomycotina</taxon>
        <taxon>Leotiomycetes</taxon>
        <taxon>Helotiales</taxon>
        <taxon>Pezizellaceae</taxon>
        <taxon>Calycina</taxon>
    </lineage>
</organism>
<dbReference type="Pfam" id="PF02373">
    <property type="entry name" value="JmjC"/>
    <property type="match status" value="1"/>
</dbReference>
<dbReference type="PANTHER" id="PTHR31169:SF8">
    <property type="entry name" value="ZINC-FINGER DOMAIN OF MONOAMINE-OXIDASE A REPRESSOR R1 PROTEIN"/>
    <property type="match status" value="1"/>
</dbReference>
<keyword evidence="4" id="KW-1017">Isopeptide bond</keyword>
<feature type="compositionally biased region" description="Basic and acidic residues" evidence="10">
    <location>
        <begin position="1082"/>
        <end position="1095"/>
    </location>
</feature>
<keyword evidence="3" id="KW-0963">Cytoplasm</keyword>
<feature type="region of interest" description="Disordered" evidence="10">
    <location>
        <begin position="685"/>
        <end position="734"/>
    </location>
</feature>
<feature type="compositionally biased region" description="Basic and acidic residues" evidence="10">
    <location>
        <begin position="1356"/>
        <end position="1370"/>
    </location>
</feature>
<keyword evidence="13" id="KW-1185">Reference proteome</keyword>
<evidence type="ECO:0000256" key="4">
    <source>
        <dbReference type="ARBA" id="ARBA00022499"/>
    </source>
</evidence>
<name>A0A9P7ZB33_9HELO</name>
<feature type="compositionally biased region" description="Polar residues" evidence="10">
    <location>
        <begin position="1343"/>
        <end position="1352"/>
    </location>
</feature>
<feature type="region of interest" description="Disordered" evidence="10">
    <location>
        <begin position="972"/>
        <end position="1225"/>
    </location>
</feature>
<keyword evidence="6" id="KW-0832">Ubl conjugation</keyword>
<dbReference type="GO" id="GO:0006355">
    <property type="term" value="P:regulation of DNA-templated transcription"/>
    <property type="evidence" value="ECO:0007669"/>
    <property type="project" value="InterPro"/>
</dbReference>
<evidence type="ECO:0000313" key="12">
    <source>
        <dbReference type="EMBL" id="KAG9248178.1"/>
    </source>
</evidence>
<feature type="compositionally biased region" description="Basic and acidic residues" evidence="10">
    <location>
        <begin position="704"/>
        <end position="713"/>
    </location>
</feature>
<dbReference type="PANTHER" id="PTHR31169">
    <property type="entry name" value="OS05G0300700 PROTEIN"/>
    <property type="match status" value="1"/>
</dbReference>
<keyword evidence="9" id="KW-0539">Nucleus</keyword>
<feature type="region of interest" description="Disordered" evidence="10">
    <location>
        <begin position="751"/>
        <end position="779"/>
    </location>
</feature>
<evidence type="ECO:0000256" key="2">
    <source>
        <dbReference type="ARBA" id="ARBA00004496"/>
    </source>
</evidence>
<dbReference type="InterPro" id="IPR040221">
    <property type="entry name" value="CDCA7/CDA7L"/>
</dbReference>
<evidence type="ECO:0000313" key="13">
    <source>
        <dbReference type="Proteomes" id="UP000887226"/>
    </source>
</evidence>
<evidence type="ECO:0000256" key="3">
    <source>
        <dbReference type="ARBA" id="ARBA00022490"/>
    </source>
</evidence>
<dbReference type="GO" id="GO:0005634">
    <property type="term" value="C:nucleus"/>
    <property type="evidence" value="ECO:0007669"/>
    <property type="project" value="UniProtKB-SubCell"/>
</dbReference>
<dbReference type="SMART" id="SM00558">
    <property type="entry name" value="JmjC"/>
    <property type="match status" value="1"/>
</dbReference>
<keyword evidence="7" id="KW-0805">Transcription regulation</keyword>
<dbReference type="Gene3D" id="2.60.120.650">
    <property type="entry name" value="Cupin"/>
    <property type="match status" value="1"/>
</dbReference>
<keyword evidence="5" id="KW-0597">Phosphoprotein</keyword>
<feature type="compositionally biased region" description="Acidic residues" evidence="10">
    <location>
        <begin position="1391"/>
        <end position="1406"/>
    </location>
</feature>
<evidence type="ECO:0000259" key="11">
    <source>
        <dbReference type="PROSITE" id="PS51184"/>
    </source>
</evidence>